<protein>
    <submittedName>
        <fullName evidence="1">Uncharacterized protein</fullName>
    </submittedName>
</protein>
<dbReference type="AlphaFoldDB" id="A0A4U1EBE3"/>
<evidence type="ECO:0000313" key="1">
    <source>
        <dbReference type="EMBL" id="TKC33439.1"/>
    </source>
</evidence>
<accession>A0A4U1EBE3</accession>
<dbReference type="InterPro" id="IPR032710">
    <property type="entry name" value="NTF2-like_dom_sf"/>
</dbReference>
<sequence length="69" mass="7382">MLCFSVSGVFKEVRVSSHSLTGDRCVSVYSTGSCKGYCNLFAVEVEGSSQGCVRAFTRTFIATPAGYAR</sequence>
<name>A0A4U1EBE3_MONMO</name>
<organism evidence="1 2">
    <name type="scientific">Monodon monoceros</name>
    <name type="common">Narwhal</name>
    <name type="synonym">Ceratodon monodon</name>
    <dbReference type="NCBI Taxonomy" id="40151"/>
    <lineage>
        <taxon>Eukaryota</taxon>
        <taxon>Metazoa</taxon>
        <taxon>Chordata</taxon>
        <taxon>Craniata</taxon>
        <taxon>Vertebrata</taxon>
        <taxon>Euteleostomi</taxon>
        <taxon>Mammalia</taxon>
        <taxon>Eutheria</taxon>
        <taxon>Laurasiatheria</taxon>
        <taxon>Artiodactyla</taxon>
        <taxon>Whippomorpha</taxon>
        <taxon>Cetacea</taxon>
        <taxon>Odontoceti</taxon>
        <taxon>Monodontidae</taxon>
        <taxon>Monodon</taxon>
    </lineage>
</organism>
<dbReference type="Gene3D" id="3.10.450.50">
    <property type="match status" value="1"/>
</dbReference>
<dbReference type="EMBL" id="RWIC01003452">
    <property type="protein sequence ID" value="TKC33439.1"/>
    <property type="molecule type" value="Genomic_DNA"/>
</dbReference>
<gene>
    <name evidence="1" type="ORF">EI555_006353</name>
</gene>
<comment type="caution">
    <text evidence="1">The sequence shown here is derived from an EMBL/GenBank/DDBJ whole genome shotgun (WGS) entry which is preliminary data.</text>
</comment>
<proteinExistence type="predicted"/>
<reference evidence="2" key="1">
    <citation type="journal article" date="2019" name="IScience">
        <title>Narwhal Genome Reveals Long-Term Low Genetic Diversity despite Current Large Abundance Size.</title>
        <authorList>
            <person name="Westbury M.V."/>
            <person name="Petersen B."/>
            <person name="Garde E."/>
            <person name="Heide-Jorgensen M.P."/>
            <person name="Lorenzen E.D."/>
        </authorList>
    </citation>
    <scope>NUCLEOTIDE SEQUENCE [LARGE SCALE GENOMIC DNA]</scope>
</reference>
<evidence type="ECO:0000313" key="2">
    <source>
        <dbReference type="Proteomes" id="UP000308365"/>
    </source>
</evidence>
<dbReference type="Proteomes" id="UP000308365">
    <property type="component" value="Unassembled WGS sequence"/>
</dbReference>
<dbReference type="SUPFAM" id="SSF54427">
    <property type="entry name" value="NTF2-like"/>
    <property type="match status" value="1"/>
</dbReference>